<gene>
    <name evidence="3" type="ORF">TTAC_LOCUS2323</name>
</gene>
<evidence type="ECO:0000256" key="1">
    <source>
        <dbReference type="SAM" id="MobiDB-lite"/>
    </source>
</evidence>
<evidence type="ECO:0000256" key="2">
    <source>
        <dbReference type="SAM" id="Phobius"/>
    </source>
</evidence>
<keyword evidence="4" id="KW-1185">Reference proteome</keyword>
<sequence>MLVGCGAPSGSRPEVLLITRPGDHPIGRALEIPKETFESISTLYQVTFGSTAEWWKRKSFKRSNGYDAADVVDHTPPTCPEQIKLLPLSQETPSLHQDTPPPTTTGHESRSTSEENAEGTSVIITTPPAAPTTTVTDSRDLEAGIRKSITPLDHVDGDVEAVVEEAEEEEDIDKVVALVTRPRSGASGGSLLRVQKSVVQEAGVSGKELSTLGFINRSDYWEHSAFGRSRITAIVLAFVAVCCLLYCLVATTWAYSGPRKYNSYLIC</sequence>
<keyword evidence="2" id="KW-1133">Transmembrane helix</keyword>
<protein>
    <submittedName>
        <fullName evidence="3 5">Uncharacterized protein</fullName>
    </submittedName>
</protein>
<name>A0A0R3WNJ8_HYDTA</name>
<evidence type="ECO:0000313" key="5">
    <source>
        <dbReference type="WBParaSite" id="TTAC_0000233601-mRNA-1"/>
    </source>
</evidence>
<keyword evidence="2" id="KW-0812">Transmembrane</keyword>
<keyword evidence="2" id="KW-0472">Membrane</keyword>
<dbReference type="AlphaFoldDB" id="A0A0R3WNJ8"/>
<feature type="region of interest" description="Disordered" evidence="1">
    <location>
        <begin position="88"/>
        <end position="140"/>
    </location>
</feature>
<dbReference type="Proteomes" id="UP000274429">
    <property type="component" value="Unassembled WGS sequence"/>
</dbReference>
<evidence type="ECO:0000313" key="3">
    <source>
        <dbReference type="EMBL" id="VDM19641.1"/>
    </source>
</evidence>
<organism evidence="5">
    <name type="scientific">Hydatigena taeniaeformis</name>
    <name type="common">Feline tapeworm</name>
    <name type="synonym">Taenia taeniaeformis</name>
    <dbReference type="NCBI Taxonomy" id="6205"/>
    <lineage>
        <taxon>Eukaryota</taxon>
        <taxon>Metazoa</taxon>
        <taxon>Spiralia</taxon>
        <taxon>Lophotrochozoa</taxon>
        <taxon>Platyhelminthes</taxon>
        <taxon>Cestoda</taxon>
        <taxon>Eucestoda</taxon>
        <taxon>Cyclophyllidea</taxon>
        <taxon>Taeniidae</taxon>
        <taxon>Hydatigera</taxon>
    </lineage>
</organism>
<reference evidence="3 4" key="2">
    <citation type="submission" date="2018-11" db="EMBL/GenBank/DDBJ databases">
        <authorList>
            <consortium name="Pathogen Informatics"/>
        </authorList>
    </citation>
    <scope>NUCLEOTIDE SEQUENCE [LARGE SCALE GENOMIC DNA]</scope>
</reference>
<dbReference type="EMBL" id="UYWX01000962">
    <property type="protein sequence ID" value="VDM19641.1"/>
    <property type="molecule type" value="Genomic_DNA"/>
</dbReference>
<accession>A0A0R3WNJ8</accession>
<evidence type="ECO:0000313" key="4">
    <source>
        <dbReference type="Proteomes" id="UP000274429"/>
    </source>
</evidence>
<dbReference type="WBParaSite" id="TTAC_0000233601-mRNA-1">
    <property type="protein sequence ID" value="TTAC_0000233601-mRNA-1"/>
    <property type="gene ID" value="TTAC_0000233601"/>
</dbReference>
<proteinExistence type="predicted"/>
<feature type="compositionally biased region" description="Low complexity" evidence="1">
    <location>
        <begin position="122"/>
        <end position="136"/>
    </location>
</feature>
<reference evidence="5" key="1">
    <citation type="submission" date="2017-02" db="UniProtKB">
        <authorList>
            <consortium name="WormBaseParasite"/>
        </authorList>
    </citation>
    <scope>IDENTIFICATION</scope>
</reference>
<dbReference type="OrthoDB" id="6285399at2759"/>
<feature type="transmembrane region" description="Helical" evidence="2">
    <location>
        <begin position="231"/>
        <end position="255"/>
    </location>
</feature>